<gene>
    <name evidence="2" type="ORF">G3N55_11260</name>
</gene>
<comment type="caution">
    <text evidence="2">The sequence shown here is derived from an EMBL/GenBank/DDBJ whole genome shotgun (WGS) entry which is preliminary data.</text>
</comment>
<reference evidence="2 3" key="1">
    <citation type="submission" date="2020-02" db="EMBL/GenBank/DDBJ databases">
        <title>Comparative genomics of sulfur disproportionating microorganisms.</title>
        <authorList>
            <person name="Ward L.M."/>
            <person name="Bertran E."/>
            <person name="Johnston D.T."/>
        </authorList>
    </citation>
    <scope>NUCLEOTIDE SEQUENCE [LARGE SCALE GENOMIC DNA]</scope>
    <source>
        <strain evidence="2 3">DSM 100025</strain>
    </source>
</reference>
<protein>
    <recommendedName>
        <fullName evidence="4">Lipoprotein</fullName>
    </recommendedName>
</protein>
<evidence type="ECO:0000256" key="1">
    <source>
        <dbReference type="SAM" id="SignalP"/>
    </source>
</evidence>
<keyword evidence="3" id="KW-1185">Reference proteome</keyword>
<proteinExistence type="predicted"/>
<evidence type="ECO:0008006" key="4">
    <source>
        <dbReference type="Google" id="ProtNLM"/>
    </source>
</evidence>
<dbReference type="PROSITE" id="PS51257">
    <property type="entry name" value="PROKAR_LIPOPROTEIN"/>
    <property type="match status" value="1"/>
</dbReference>
<dbReference type="EMBL" id="JAAGRR010000167">
    <property type="protein sequence ID" value="NDY43416.1"/>
    <property type="molecule type" value="Genomic_DNA"/>
</dbReference>
<organism evidence="2 3">
    <name type="scientific">Dissulfurirhabdus thermomarina</name>
    <dbReference type="NCBI Taxonomy" id="1765737"/>
    <lineage>
        <taxon>Bacteria</taxon>
        <taxon>Deltaproteobacteria</taxon>
        <taxon>Dissulfurirhabdaceae</taxon>
        <taxon>Dissulfurirhabdus</taxon>
    </lineage>
</organism>
<dbReference type="Proteomes" id="UP000469346">
    <property type="component" value="Unassembled WGS sequence"/>
</dbReference>
<keyword evidence="1" id="KW-0732">Signal</keyword>
<name>A0A6N9TY62_DISTH</name>
<sequence length="117" mass="13151">MKFTWIGILSAAVLLCACSVRQGDFTVLSNRLVNTKDFALNDGRRQKTVGRDVQRTILFIPIGGPPTLEEAIDDALDRSGGDVLTDAVVHRNWFCIPFLYAQSEWRVEGTAVRTRRR</sequence>
<evidence type="ECO:0000313" key="2">
    <source>
        <dbReference type="EMBL" id="NDY43416.1"/>
    </source>
</evidence>
<evidence type="ECO:0000313" key="3">
    <source>
        <dbReference type="Proteomes" id="UP000469346"/>
    </source>
</evidence>
<feature type="chain" id="PRO_5026778717" description="Lipoprotein" evidence="1">
    <location>
        <begin position="23"/>
        <end position="117"/>
    </location>
</feature>
<feature type="signal peptide" evidence="1">
    <location>
        <begin position="1"/>
        <end position="22"/>
    </location>
</feature>
<accession>A0A6N9TY62</accession>
<dbReference type="RefSeq" id="WP_163299590.1">
    <property type="nucleotide sequence ID" value="NZ_JAAGRR010000167.1"/>
</dbReference>
<dbReference type="AlphaFoldDB" id="A0A6N9TY62"/>